<gene>
    <name evidence="16" type="primary">Scrt1_9</name>
    <name evidence="15" type="synonym">Scrt1_8</name>
    <name evidence="16" type="ORF">AVEN_168236_1</name>
    <name evidence="15" type="ORF">AVEN_231898_1</name>
</gene>
<dbReference type="FunFam" id="3.30.160.60:FF:001506">
    <property type="entry name" value="Zinc finger protein"/>
    <property type="match status" value="1"/>
</dbReference>
<dbReference type="PROSITE" id="PS50157">
    <property type="entry name" value="ZINC_FINGER_C2H2_2"/>
    <property type="match status" value="4"/>
</dbReference>
<keyword evidence="10" id="KW-0539">Nucleus</keyword>
<comment type="similarity">
    <text evidence="2">Belongs to the krueppel C2H2-type zinc-finger protein family.</text>
</comment>
<accession>A0A4Y2S2Z5</accession>
<dbReference type="AlphaFoldDB" id="A0A4Y2S2Z5"/>
<protein>
    <submittedName>
        <fullName evidence="16">Transcriptional repressor scratch 1</fullName>
    </submittedName>
</protein>
<feature type="compositionally biased region" description="Low complexity" evidence="13">
    <location>
        <begin position="208"/>
        <end position="223"/>
    </location>
</feature>
<evidence type="ECO:0000256" key="13">
    <source>
        <dbReference type="SAM" id="MobiDB-lite"/>
    </source>
</evidence>
<evidence type="ECO:0000256" key="5">
    <source>
        <dbReference type="ARBA" id="ARBA00022771"/>
    </source>
</evidence>
<dbReference type="FunFam" id="3.30.160.60:FF:000043">
    <property type="entry name" value="Scratch family zinc finger 2"/>
    <property type="match status" value="1"/>
</dbReference>
<evidence type="ECO:0000256" key="11">
    <source>
        <dbReference type="ARBA" id="ARBA00037948"/>
    </source>
</evidence>
<evidence type="ECO:0000259" key="14">
    <source>
        <dbReference type="PROSITE" id="PS50157"/>
    </source>
</evidence>
<feature type="domain" description="C2H2-type" evidence="14">
    <location>
        <begin position="231"/>
        <end position="258"/>
    </location>
</feature>
<name>A0A4Y2S2Z5_ARAVE</name>
<feature type="region of interest" description="Disordered" evidence="13">
    <location>
        <begin position="205"/>
        <end position="224"/>
    </location>
</feature>
<dbReference type="GO" id="GO:0008270">
    <property type="term" value="F:zinc ion binding"/>
    <property type="evidence" value="ECO:0007669"/>
    <property type="project" value="UniProtKB-KW"/>
</dbReference>
<evidence type="ECO:0000256" key="8">
    <source>
        <dbReference type="ARBA" id="ARBA00023125"/>
    </source>
</evidence>
<reference evidence="16 17" key="1">
    <citation type="journal article" date="2019" name="Sci. Rep.">
        <title>Orb-weaving spider Araneus ventricosus genome elucidates the spidroin gene catalogue.</title>
        <authorList>
            <person name="Kono N."/>
            <person name="Nakamura H."/>
            <person name="Ohtoshi R."/>
            <person name="Moran D.A.P."/>
            <person name="Shinohara A."/>
            <person name="Yoshida Y."/>
            <person name="Fujiwara M."/>
            <person name="Mori M."/>
            <person name="Tomita M."/>
            <person name="Arakawa K."/>
        </authorList>
    </citation>
    <scope>NUCLEOTIDE SEQUENCE [LARGE SCALE GENOMIC DNA]</scope>
</reference>
<evidence type="ECO:0000313" key="17">
    <source>
        <dbReference type="Proteomes" id="UP000499080"/>
    </source>
</evidence>
<keyword evidence="7" id="KW-0805">Transcription regulation</keyword>
<evidence type="ECO:0000313" key="15">
    <source>
        <dbReference type="EMBL" id="GBN82290.1"/>
    </source>
</evidence>
<keyword evidence="5 12" id="KW-0863">Zinc-finger</keyword>
<comment type="similarity">
    <text evidence="11">Belongs to the snail C2H2-type zinc-finger protein family.</text>
</comment>
<keyword evidence="6" id="KW-0862">Zinc</keyword>
<keyword evidence="9" id="KW-0804">Transcription</keyword>
<evidence type="ECO:0000256" key="6">
    <source>
        <dbReference type="ARBA" id="ARBA00022833"/>
    </source>
</evidence>
<dbReference type="FunFam" id="3.30.160.60:FF:000322">
    <property type="entry name" value="GDNF-inducible zinc finger protein 1"/>
    <property type="match status" value="1"/>
</dbReference>
<sequence>MQRPTYLSPLSQILIIVRNTECPTNNHHLLATQPLPQFTNLWETFVHPSTPLCTLLPSSLRNVPPSRQISSTWSRASDNSFIFFFSESSPERRVSTAEGSLIFRSPCCDSETDSIGFDNLKPTSPHSPAHESRSRQQSPSDDKSSMGITVFNQMDHTTPPSPPQTFNSLQVTSTTPCSVFRPCQTTTSALVTVIRQLMQHQPASAIISQSPNSSPCSTSRSSPTFQQQDSHICTECGKRYSTSSNLARHRQTHRSVTDKKARKCPHCDKVYVSMPAYSMHVRTHSQGCQCPYCGKCFSRPWLLQGHIRTHTGEKPFTCPVCRKAFADKSNLRAHIQTHSSSKPYVCQRCGKAFALKSYLYKHEESSCMRVHRQQQQDHGNDSGVVLDLATAKEVNGDRKNPSSIFVDRNAAILVG</sequence>
<feature type="domain" description="C2H2-type" evidence="14">
    <location>
        <begin position="288"/>
        <end position="315"/>
    </location>
</feature>
<dbReference type="GO" id="GO:0000978">
    <property type="term" value="F:RNA polymerase II cis-regulatory region sequence-specific DNA binding"/>
    <property type="evidence" value="ECO:0007669"/>
    <property type="project" value="TreeGrafter"/>
</dbReference>
<dbReference type="GO" id="GO:0055059">
    <property type="term" value="P:asymmetric neuroblast division"/>
    <property type="evidence" value="ECO:0007669"/>
    <property type="project" value="UniProtKB-ARBA"/>
</dbReference>
<comment type="subcellular location">
    <subcellularLocation>
        <location evidence="1">Nucleus</location>
    </subcellularLocation>
</comment>
<dbReference type="Gene3D" id="3.30.160.60">
    <property type="entry name" value="Classic Zinc Finger"/>
    <property type="match status" value="4"/>
</dbReference>
<dbReference type="Pfam" id="PF00096">
    <property type="entry name" value="zf-C2H2"/>
    <property type="match status" value="5"/>
</dbReference>
<evidence type="ECO:0000256" key="2">
    <source>
        <dbReference type="ARBA" id="ARBA00006991"/>
    </source>
</evidence>
<evidence type="ECO:0000256" key="1">
    <source>
        <dbReference type="ARBA" id="ARBA00004123"/>
    </source>
</evidence>
<dbReference type="GO" id="GO:2000177">
    <property type="term" value="P:regulation of neural precursor cell proliferation"/>
    <property type="evidence" value="ECO:0007669"/>
    <property type="project" value="UniProtKB-ARBA"/>
</dbReference>
<dbReference type="GO" id="GO:0005634">
    <property type="term" value="C:nucleus"/>
    <property type="evidence" value="ECO:0007669"/>
    <property type="project" value="UniProtKB-SubCell"/>
</dbReference>
<dbReference type="FunFam" id="3.30.160.60:FF:000207">
    <property type="entry name" value="zinc finger protein SNAI2"/>
    <property type="match status" value="1"/>
</dbReference>
<evidence type="ECO:0000313" key="16">
    <source>
        <dbReference type="EMBL" id="GBN82293.1"/>
    </source>
</evidence>
<feature type="domain" description="C2H2-type" evidence="14">
    <location>
        <begin position="344"/>
        <end position="376"/>
    </location>
</feature>
<evidence type="ECO:0000256" key="7">
    <source>
        <dbReference type="ARBA" id="ARBA00023015"/>
    </source>
</evidence>
<keyword evidence="3" id="KW-0479">Metal-binding</keyword>
<comment type="caution">
    <text evidence="16">The sequence shown here is derived from an EMBL/GenBank/DDBJ whole genome shotgun (WGS) entry which is preliminary data.</text>
</comment>
<dbReference type="InterPro" id="IPR013087">
    <property type="entry name" value="Znf_C2H2_type"/>
</dbReference>
<evidence type="ECO:0000256" key="4">
    <source>
        <dbReference type="ARBA" id="ARBA00022737"/>
    </source>
</evidence>
<evidence type="ECO:0000256" key="12">
    <source>
        <dbReference type="PROSITE-ProRule" id="PRU00042"/>
    </source>
</evidence>
<dbReference type="GO" id="GO:0000981">
    <property type="term" value="F:DNA-binding transcription factor activity, RNA polymerase II-specific"/>
    <property type="evidence" value="ECO:0007669"/>
    <property type="project" value="TreeGrafter"/>
</dbReference>
<keyword evidence="17" id="KW-1185">Reference proteome</keyword>
<dbReference type="GO" id="GO:0060562">
    <property type="term" value="P:epithelial tube morphogenesis"/>
    <property type="evidence" value="ECO:0007669"/>
    <property type="project" value="UniProtKB-ARBA"/>
</dbReference>
<dbReference type="Proteomes" id="UP000499080">
    <property type="component" value="Unassembled WGS sequence"/>
</dbReference>
<feature type="region of interest" description="Disordered" evidence="13">
    <location>
        <begin position="114"/>
        <end position="147"/>
    </location>
</feature>
<feature type="compositionally biased region" description="Basic and acidic residues" evidence="13">
    <location>
        <begin position="128"/>
        <end position="144"/>
    </location>
</feature>
<organism evidence="16 17">
    <name type="scientific">Araneus ventricosus</name>
    <name type="common">Orbweaver spider</name>
    <name type="synonym">Epeira ventricosa</name>
    <dbReference type="NCBI Taxonomy" id="182803"/>
    <lineage>
        <taxon>Eukaryota</taxon>
        <taxon>Metazoa</taxon>
        <taxon>Ecdysozoa</taxon>
        <taxon>Arthropoda</taxon>
        <taxon>Chelicerata</taxon>
        <taxon>Arachnida</taxon>
        <taxon>Araneae</taxon>
        <taxon>Araneomorphae</taxon>
        <taxon>Entelegynae</taxon>
        <taxon>Araneoidea</taxon>
        <taxon>Araneidae</taxon>
        <taxon>Araneus</taxon>
    </lineage>
</organism>
<dbReference type="SUPFAM" id="SSF57667">
    <property type="entry name" value="beta-beta-alpha zinc fingers"/>
    <property type="match status" value="3"/>
</dbReference>
<proteinExistence type="inferred from homology"/>
<evidence type="ECO:0000256" key="10">
    <source>
        <dbReference type="ARBA" id="ARBA00023242"/>
    </source>
</evidence>
<dbReference type="InterPro" id="IPR036236">
    <property type="entry name" value="Znf_C2H2_sf"/>
</dbReference>
<keyword evidence="4" id="KW-0677">Repeat</keyword>
<feature type="domain" description="C2H2-type" evidence="14">
    <location>
        <begin position="316"/>
        <end position="343"/>
    </location>
</feature>
<evidence type="ECO:0000256" key="3">
    <source>
        <dbReference type="ARBA" id="ARBA00022723"/>
    </source>
</evidence>
<dbReference type="EMBL" id="BGPR01019561">
    <property type="protein sequence ID" value="GBN82290.1"/>
    <property type="molecule type" value="Genomic_DNA"/>
</dbReference>
<dbReference type="SMART" id="SM00355">
    <property type="entry name" value="ZnF_C2H2"/>
    <property type="match status" value="5"/>
</dbReference>
<dbReference type="PROSITE" id="PS00028">
    <property type="entry name" value="ZINC_FINGER_C2H2_1"/>
    <property type="match status" value="4"/>
</dbReference>
<evidence type="ECO:0000256" key="9">
    <source>
        <dbReference type="ARBA" id="ARBA00023163"/>
    </source>
</evidence>
<dbReference type="PANTHER" id="PTHR23235">
    <property type="entry name" value="KRUEPPEL-LIKE TRANSCRIPTION FACTOR"/>
    <property type="match status" value="1"/>
</dbReference>
<dbReference type="EMBL" id="BGPR01019562">
    <property type="protein sequence ID" value="GBN82293.1"/>
    <property type="molecule type" value="Genomic_DNA"/>
</dbReference>
<dbReference type="PANTHER" id="PTHR23235:SF120">
    <property type="entry name" value="KRUPPEL-LIKE FACTOR 15"/>
    <property type="match status" value="1"/>
</dbReference>
<keyword evidence="8" id="KW-0238">DNA-binding</keyword>
<dbReference type="OrthoDB" id="5428132at2759"/>